<name>A0A5K1IBI8_9GAMM</name>
<dbReference type="EMBL" id="CABVOU010000031">
    <property type="protein sequence ID" value="VVZ95619.1"/>
    <property type="molecule type" value="Genomic_DNA"/>
</dbReference>
<evidence type="ECO:0000313" key="2">
    <source>
        <dbReference type="Proteomes" id="UP000326725"/>
    </source>
</evidence>
<dbReference type="AlphaFoldDB" id="A0A5K1IBI8"/>
<proteinExistence type="predicted"/>
<reference evidence="1 2" key="1">
    <citation type="submission" date="2019-09" db="EMBL/GenBank/DDBJ databases">
        <authorList>
            <person name="Criscuolo A."/>
        </authorList>
    </citation>
    <scope>NUCLEOTIDE SEQUENCE [LARGE SCALE GENOMIC DNA]</scope>
    <source>
        <strain evidence="2">3(2)</strain>
    </source>
</reference>
<dbReference type="RefSeq" id="WP_151443353.1">
    <property type="nucleotide sequence ID" value="NZ_CABVOU010000031.1"/>
</dbReference>
<dbReference type="Proteomes" id="UP000326725">
    <property type="component" value="Unassembled WGS sequence"/>
</dbReference>
<sequence length="198" mass="21801">MRVVHIKNPQQREACLARLCAEAYGQEAGLRPLATFAGTLGVLVKQEAARVLALVDDHSRPVALALLVLDELGSSMTVMLLAELDQNPDQEHEQKGVARPAERLVAELALKAPLRVDARDVEQEARFREAGITRWLDGKAGVRIGLGPKHPATSLEDLPRALTFDEAAVIQSFKRDREQFDDYKARFLQGLASFPATL</sequence>
<accession>A0A5K1IBI8</accession>
<gene>
    <name evidence="1" type="ORF">HALO32_01693</name>
</gene>
<protein>
    <submittedName>
        <fullName evidence="1">Uncharacterized protein</fullName>
    </submittedName>
</protein>
<evidence type="ECO:0000313" key="1">
    <source>
        <dbReference type="EMBL" id="VVZ95619.1"/>
    </source>
</evidence>
<organism evidence="1 2">
    <name type="scientific">Halomonas lysinitropha</name>
    <dbReference type="NCBI Taxonomy" id="2607506"/>
    <lineage>
        <taxon>Bacteria</taxon>
        <taxon>Pseudomonadati</taxon>
        <taxon>Pseudomonadota</taxon>
        <taxon>Gammaproteobacteria</taxon>
        <taxon>Oceanospirillales</taxon>
        <taxon>Halomonadaceae</taxon>
        <taxon>Halomonas</taxon>
    </lineage>
</organism>
<keyword evidence="2" id="KW-1185">Reference proteome</keyword>